<evidence type="ECO:0008006" key="6">
    <source>
        <dbReference type="Google" id="ProtNLM"/>
    </source>
</evidence>
<keyword evidence="2" id="KW-0547">Nucleotide-binding</keyword>
<evidence type="ECO:0000313" key="4">
    <source>
        <dbReference type="EMBL" id="RNM29643.1"/>
    </source>
</evidence>
<dbReference type="SUPFAM" id="SSF55931">
    <property type="entry name" value="Glutamine synthetase/guanido kinase"/>
    <property type="match status" value="1"/>
</dbReference>
<dbReference type="PANTHER" id="PTHR34378:SF1">
    <property type="entry name" value="GLUTAMATE--CYSTEINE LIGASE, CHLOROPLASTIC"/>
    <property type="match status" value="1"/>
</dbReference>
<dbReference type="GO" id="GO:0004357">
    <property type="term" value="F:glutamate-cysteine ligase activity"/>
    <property type="evidence" value="ECO:0007669"/>
    <property type="project" value="InterPro"/>
</dbReference>
<proteinExistence type="predicted"/>
<evidence type="ECO:0000256" key="1">
    <source>
        <dbReference type="ARBA" id="ARBA00022598"/>
    </source>
</evidence>
<dbReference type="RefSeq" id="WP_128520718.1">
    <property type="nucleotide sequence ID" value="NZ_RJQC01000003.1"/>
</dbReference>
<gene>
    <name evidence="4" type="ORF">EDX97_08370</name>
</gene>
<keyword evidence="3" id="KW-0067">ATP-binding</keyword>
<keyword evidence="5" id="KW-1185">Reference proteome</keyword>
<dbReference type="AlphaFoldDB" id="A0A3N0HXZ3"/>
<keyword evidence="1" id="KW-0436">Ligase</keyword>
<dbReference type="EMBL" id="RJQC01000003">
    <property type="protein sequence ID" value="RNM29643.1"/>
    <property type="molecule type" value="Genomic_DNA"/>
</dbReference>
<sequence>MKERIIQKYIEPLKRKKTGNVGIELELPIVHLKQQPVDFSIVHAITNQFVQTFHPILVHTDDNGDIANVEMKNGDIISFDCSYNTLEFSFAPESNMYTIKKRFETYYTWFQDQFKKQDHALTGMGINPHRALNHNVPIPTERYRMLYAYLQENNFPYPNYGFFACAAQVQLDAHIDDFLITLQTFHKIEPYLSVLFANSILDEYVLARDWFWEESMHGINPKNVGDFDVVPATMDEMVDYIASQSLYCVMRDGIYLHFDPIPFREYVQQKQIKTCDSKGKEVIIQPTLDDIAYLRTFKLDDLTYRGTIEHRSLCMQPISEVFGALAFLVGMETNKEALMDWQPSLSFSRAQVNKKGGVRSLNQDLLIKDCKHLYHVAYEGLCKRGYQEEKLLERIAFRFDTATSPALDILESSKSMEDFISIYQ</sequence>
<dbReference type="InterPro" id="IPR035434">
    <property type="entry name" value="GCL_bact_plant"/>
</dbReference>
<comment type="caution">
    <text evidence="4">The sequence shown here is derived from an EMBL/GenBank/DDBJ whole genome shotgun (WGS) entry which is preliminary data.</text>
</comment>
<dbReference type="Gene3D" id="3.30.590.20">
    <property type="match status" value="1"/>
</dbReference>
<accession>A0A3N0HXZ3</accession>
<dbReference type="PANTHER" id="PTHR34378">
    <property type="entry name" value="GLUTAMATE--CYSTEINE LIGASE, CHLOROPLASTIC"/>
    <property type="match status" value="1"/>
</dbReference>
<reference evidence="4 5" key="1">
    <citation type="submission" date="2018-11" db="EMBL/GenBank/DDBJ databases">
        <title>Clostridium sp. nov., a member of the family Erysipelotrichaceae isolated from pig faeces.</title>
        <authorList>
            <person name="Chang Y.-H."/>
        </authorList>
    </citation>
    <scope>NUCLEOTIDE SEQUENCE [LARGE SCALE GENOMIC DNA]</scope>
    <source>
        <strain evidence="4 5">YH-panp20</strain>
    </source>
</reference>
<dbReference type="GO" id="GO:0005524">
    <property type="term" value="F:ATP binding"/>
    <property type="evidence" value="ECO:0007669"/>
    <property type="project" value="UniProtKB-KW"/>
</dbReference>
<name>A0A3N0HXZ3_9FIRM</name>
<dbReference type="GO" id="GO:0006750">
    <property type="term" value="P:glutathione biosynthetic process"/>
    <property type="evidence" value="ECO:0007669"/>
    <property type="project" value="InterPro"/>
</dbReference>
<dbReference type="InterPro" id="IPR014746">
    <property type="entry name" value="Gln_synth/guanido_kin_cat_dom"/>
</dbReference>
<evidence type="ECO:0000256" key="2">
    <source>
        <dbReference type="ARBA" id="ARBA00022741"/>
    </source>
</evidence>
<evidence type="ECO:0000313" key="5">
    <source>
        <dbReference type="Proteomes" id="UP000276568"/>
    </source>
</evidence>
<evidence type="ECO:0000256" key="3">
    <source>
        <dbReference type="ARBA" id="ARBA00022840"/>
    </source>
</evidence>
<protein>
    <recommendedName>
        <fullName evidence="6">Glutamate--cysteine ligase</fullName>
    </recommendedName>
</protein>
<dbReference type="OrthoDB" id="150227at2"/>
<organism evidence="4 5">
    <name type="scientific">Absicoccus porci</name>
    <dbReference type="NCBI Taxonomy" id="2486576"/>
    <lineage>
        <taxon>Bacteria</taxon>
        <taxon>Bacillati</taxon>
        <taxon>Bacillota</taxon>
        <taxon>Erysipelotrichia</taxon>
        <taxon>Erysipelotrichales</taxon>
        <taxon>Erysipelotrichaceae</taxon>
        <taxon>Absicoccus</taxon>
    </lineage>
</organism>
<dbReference type="Proteomes" id="UP000276568">
    <property type="component" value="Unassembled WGS sequence"/>
</dbReference>